<reference evidence="1 2" key="1">
    <citation type="submission" date="2019-05" db="EMBL/GenBank/DDBJ databases">
        <title>Ruegeria sp. nov., isolated from tidal flat.</title>
        <authorList>
            <person name="Kim W."/>
        </authorList>
    </citation>
    <scope>NUCLEOTIDE SEQUENCE [LARGE SCALE GENOMIC DNA]</scope>
    <source>
        <strain evidence="1 2">CAU 1488</strain>
    </source>
</reference>
<evidence type="ECO:0000313" key="1">
    <source>
        <dbReference type="EMBL" id="TMV07013.1"/>
    </source>
</evidence>
<accession>A0ABY2WW91</accession>
<gene>
    <name evidence="1" type="ORF">FGK63_12930</name>
</gene>
<dbReference type="Gene3D" id="3.40.50.300">
    <property type="entry name" value="P-loop containing nucleotide triphosphate hydrolases"/>
    <property type="match status" value="1"/>
</dbReference>
<comment type="caution">
    <text evidence="1">The sequence shown here is derived from an EMBL/GenBank/DDBJ whole genome shotgun (WGS) entry which is preliminary data.</text>
</comment>
<dbReference type="InterPro" id="IPR027417">
    <property type="entry name" value="P-loop_NTPase"/>
</dbReference>
<protein>
    <submittedName>
        <fullName evidence="1">Sulfotransferase</fullName>
    </submittedName>
</protein>
<proteinExistence type="predicted"/>
<dbReference type="SUPFAM" id="SSF52540">
    <property type="entry name" value="P-loop containing nucleoside triphosphate hydrolases"/>
    <property type="match status" value="1"/>
</dbReference>
<evidence type="ECO:0000313" key="2">
    <source>
        <dbReference type="Proteomes" id="UP001193035"/>
    </source>
</evidence>
<sequence>MAQEIVIPDSGSGETTAWASSAKAFSGHGGMSNLATSLLRGAVHTVLSPLESRMLARQSAARWPHVFILGAPRSGTSLFYEIMIAGFKFSYFSNFAHRFYQTPLTATMLGQRLVPKHKPEYQSVYGHISGWAAPNEGGWIWRRWLEDGHWIDERGLTGLPVEEIRRTLAGISALADAPFVNKNVMHSNRVRLLDALFPGCLFLEIRRDAKNTARSIIRAQQHNKGPRLDREKWWSVRPSNAGGDTIIERACRQVIGVAQDIERDCAHVGSERYFRIDYENLCVDPWQVLANVEVFLSQNGLSIFPGARDGIPNEFALQPSRPLAPEEELALERMLRSVQEMAPI</sequence>
<dbReference type="Proteomes" id="UP001193035">
    <property type="component" value="Unassembled WGS sequence"/>
</dbReference>
<keyword evidence="2" id="KW-1185">Reference proteome</keyword>
<organism evidence="1 2">
    <name type="scientific">Ruegeria sediminis</name>
    <dbReference type="NCBI Taxonomy" id="2583820"/>
    <lineage>
        <taxon>Bacteria</taxon>
        <taxon>Pseudomonadati</taxon>
        <taxon>Pseudomonadota</taxon>
        <taxon>Alphaproteobacteria</taxon>
        <taxon>Rhodobacterales</taxon>
        <taxon>Roseobacteraceae</taxon>
        <taxon>Ruegeria</taxon>
    </lineage>
</organism>
<dbReference type="Pfam" id="PF13469">
    <property type="entry name" value="Sulfotransfer_3"/>
    <property type="match status" value="1"/>
</dbReference>
<name>A0ABY2WW91_9RHOB</name>
<dbReference type="EMBL" id="VCPD01000004">
    <property type="protein sequence ID" value="TMV07013.1"/>
    <property type="molecule type" value="Genomic_DNA"/>
</dbReference>